<dbReference type="SMART" id="SM00102">
    <property type="entry name" value="ADF"/>
    <property type="match status" value="1"/>
</dbReference>
<dbReference type="GO" id="GO:0030042">
    <property type="term" value="P:actin filament depolymerization"/>
    <property type="evidence" value="ECO:0007669"/>
    <property type="project" value="TreeGrafter"/>
</dbReference>
<reference evidence="10 11" key="1">
    <citation type="submission" date="2019-03" db="EMBL/GenBank/DDBJ databases">
        <title>Rhodosporidium diobovatum UCD-FST 08-225 genome sequencing, assembly, and annotation.</title>
        <authorList>
            <person name="Fakankun I.U."/>
            <person name="Fristensky B."/>
            <person name="Levin D.B."/>
        </authorList>
    </citation>
    <scope>NUCLEOTIDE SEQUENCE [LARGE SCALE GENOMIC DNA]</scope>
    <source>
        <strain evidence="10 11">UCD-FST 08-225</strain>
    </source>
</reference>
<comment type="subunit">
    <text evidence="7">Interacts with G-actin; ADP-actin form.</text>
</comment>
<dbReference type="InterPro" id="IPR029006">
    <property type="entry name" value="ADF-H/Gelsolin-like_dom_sf"/>
</dbReference>
<dbReference type="EMBL" id="SOZI01000152">
    <property type="protein sequence ID" value="TNY18180.1"/>
    <property type="molecule type" value="Genomic_DNA"/>
</dbReference>
<evidence type="ECO:0000256" key="8">
    <source>
        <dbReference type="SAM" id="MobiDB-lite"/>
    </source>
</evidence>
<feature type="region of interest" description="Disordered" evidence="8">
    <location>
        <begin position="172"/>
        <end position="209"/>
    </location>
</feature>
<protein>
    <recommendedName>
        <fullName evidence="9">ADF-H domain-containing protein</fullName>
    </recommendedName>
</protein>
<keyword evidence="4" id="KW-0677">Repeat</keyword>
<name>A0A5C5FN04_9BASI</name>
<feature type="region of interest" description="Disordered" evidence="8">
    <location>
        <begin position="340"/>
        <end position="382"/>
    </location>
</feature>
<dbReference type="Gene3D" id="3.40.20.10">
    <property type="entry name" value="Severin"/>
    <property type="match status" value="2"/>
</dbReference>
<evidence type="ECO:0000313" key="10">
    <source>
        <dbReference type="EMBL" id="TNY18180.1"/>
    </source>
</evidence>
<dbReference type="OrthoDB" id="10006997at2759"/>
<evidence type="ECO:0000256" key="7">
    <source>
        <dbReference type="ARBA" id="ARBA00038532"/>
    </source>
</evidence>
<sequence>MAAQSGIAPTRALQDTWATALADPLTRLIKVSISDEQLVPAGSFPTSAASDSHSDSNDDGAIERDFALFDHDGVVQDREPAYYIYRLTPPPTSSFLFISYVPDAAPVRAKMLYASTRNTLVRALGDARMTTSVFATSRADLTHASYVSHAAHDAASAPLTAREQEMAAIRAAEADAAGDAPAGRGEGRSMVFGAEGDGEGEGDEGEPRGVLRWSEDAREAVRSLGDDAGGAEAVGKLEVDVATETVVLSSAQPASLSDLPTASPAYVFCRHAAGVVLIYSCPPTSPIKHRLLYSSAVLPLYRVAAPRFAGVTVLKKLETDDPAEVSPAWIDAELGPLAAAPAPAPAASEGDGADTGGAATPLQVQEEDRPRFARPARPGRRR</sequence>
<gene>
    <name evidence="10" type="ORF">DMC30DRAFT_355943</name>
</gene>
<evidence type="ECO:0000259" key="9">
    <source>
        <dbReference type="PROSITE" id="PS51263"/>
    </source>
</evidence>
<evidence type="ECO:0000256" key="5">
    <source>
        <dbReference type="ARBA" id="ARBA00023203"/>
    </source>
</evidence>
<keyword evidence="3" id="KW-0963">Cytoplasm</keyword>
<feature type="compositionally biased region" description="Low complexity" evidence="8">
    <location>
        <begin position="340"/>
        <end position="360"/>
    </location>
</feature>
<evidence type="ECO:0000256" key="1">
    <source>
        <dbReference type="ARBA" id="ARBA00004245"/>
    </source>
</evidence>
<comment type="caution">
    <text evidence="10">The sequence shown here is derived from an EMBL/GenBank/DDBJ whole genome shotgun (WGS) entry which is preliminary data.</text>
</comment>
<dbReference type="Pfam" id="PF00241">
    <property type="entry name" value="Cofilin_ADF"/>
    <property type="match status" value="2"/>
</dbReference>
<feature type="compositionally biased region" description="Basic residues" evidence="8">
    <location>
        <begin position="372"/>
        <end position="382"/>
    </location>
</feature>
<feature type="domain" description="ADF-H" evidence="9">
    <location>
        <begin position="1"/>
        <end position="151"/>
    </location>
</feature>
<keyword evidence="5" id="KW-0009">Actin-binding</keyword>
<dbReference type="GO" id="GO:0051016">
    <property type="term" value="P:barbed-end actin filament capping"/>
    <property type="evidence" value="ECO:0007669"/>
    <property type="project" value="TreeGrafter"/>
</dbReference>
<feature type="compositionally biased region" description="Low complexity" evidence="8">
    <location>
        <begin position="172"/>
        <end position="183"/>
    </location>
</feature>
<dbReference type="STRING" id="5288.A0A5C5FN04"/>
<dbReference type="InterPro" id="IPR028458">
    <property type="entry name" value="Twinfilin"/>
</dbReference>
<evidence type="ECO:0000256" key="6">
    <source>
        <dbReference type="ARBA" id="ARBA00023212"/>
    </source>
</evidence>
<dbReference type="PANTHER" id="PTHR13759">
    <property type="entry name" value="TWINFILIN"/>
    <property type="match status" value="1"/>
</dbReference>
<proteinExistence type="inferred from homology"/>
<accession>A0A5C5FN04</accession>
<organism evidence="10 11">
    <name type="scientific">Rhodotorula diobovata</name>
    <dbReference type="NCBI Taxonomy" id="5288"/>
    <lineage>
        <taxon>Eukaryota</taxon>
        <taxon>Fungi</taxon>
        <taxon>Dikarya</taxon>
        <taxon>Basidiomycota</taxon>
        <taxon>Pucciniomycotina</taxon>
        <taxon>Microbotryomycetes</taxon>
        <taxon>Sporidiobolales</taxon>
        <taxon>Sporidiobolaceae</taxon>
        <taxon>Rhodotorula</taxon>
    </lineage>
</organism>
<dbReference type="PANTHER" id="PTHR13759:SF1">
    <property type="entry name" value="TWINFILIN"/>
    <property type="match status" value="1"/>
</dbReference>
<dbReference type="AlphaFoldDB" id="A0A5C5FN04"/>
<dbReference type="GO" id="GO:0051015">
    <property type="term" value="F:actin filament binding"/>
    <property type="evidence" value="ECO:0007669"/>
    <property type="project" value="TreeGrafter"/>
</dbReference>
<dbReference type="InterPro" id="IPR002108">
    <property type="entry name" value="ADF-H"/>
</dbReference>
<comment type="subcellular location">
    <subcellularLocation>
        <location evidence="1">Cytoplasm</location>
        <location evidence="1">Cytoskeleton</location>
    </subcellularLocation>
</comment>
<evidence type="ECO:0000256" key="4">
    <source>
        <dbReference type="ARBA" id="ARBA00022737"/>
    </source>
</evidence>
<dbReference type="SUPFAM" id="SSF55753">
    <property type="entry name" value="Actin depolymerizing proteins"/>
    <property type="match status" value="2"/>
</dbReference>
<keyword evidence="6" id="KW-0206">Cytoskeleton</keyword>
<dbReference type="GO" id="GO:0005884">
    <property type="term" value="C:actin filament"/>
    <property type="evidence" value="ECO:0007669"/>
    <property type="project" value="TreeGrafter"/>
</dbReference>
<keyword evidence="11" id="KW-1185">Reference proteome</keyword>
<comment type="similarity">
    <text evidence="2">Belongs to the actin-binding proteins ADF family. Twinfilin subfamily.</text>
</comment>
<dbReference type="GO" id="GO:0005737">
    <property type="term" value="C:cytoplasm"/>
    <property type="evidence" value="ECO:0007669"/>
    <property type="project" value="TreeGrafter"/>
</dbReference>
<dbReference type="Proteomes" id="UP000311382">
    <property type="component" value="Unassembled WGS sequence"/>
</dbReference>
<evidence type="ECO:0000256" key="2">
    <source>
        <dbReference type="ARBA" id="ARBA00009557"/>
    </source>
</evidence>
<dbReference type="CDD" id="cd11285">
    <property type="entry name" value="ADF_Twf-N_like"/>
    <property type="match status" value="1"/>
</dbReference>
<dbReference type="PROSITE" id="PS51263">
    <property type="entry name" value="ADF_H"/>
    <property type="match status" value="1"/>
</dbReference>
<evidence type="ECO:0000256" key="3">
    <source>
        <dbReference type="ARBA" id="ARBA00022490"/>
    </source>
</evidence>
<dbReference type="GO" id="GO:0003785">
    <property type="term" value="F:actin monomer binding"/>
    <property type="evidence" value="ECO:0007669"/>
    <property type="project" value="TreeGrafter"/>
</dbReference>
<evidence type="ECO:0000313" key="11">
    <source>
        <dbReference type="Proteomes" id="UP000311382"/>
    </source>
</evidence>